<evidence type="ECO:0000256" key="1">
    <source>
        <dbReference type="ARBA" id="ARBA00009775"/>
    </source>
</evidence>
<feature type="binding site" evidence="11">
    <location>
        <begin position="209"/>
        <end position="210"/>
    </location>
    <ligand>
        <name>S-adenosyl-L-methionine</name>
        <dbReference type="ChEBI" id="CHEBI:59789"/>
    </ligand>
</feature>
<dbReference type="SUPFAM" id="SSF53335">
    <property type="entry name" value="S-adenosyl-L-methionine-dependent methyltransferases"/>
    <property type="match status" value="1"/>
</dbReference>
<evidence type="ECO:0000256" key="2">
    <source>
        <dbReference type="ARBA" id="ARBA00022490"/>
    </source>
</evidence>
<dbReference type="PROSITE" id="PS51684">
    <property type="entry name" value="SAM_MT_TRM5_TYW2"/>
    <property type="match status" value="1"/>
</dbReference>
<keyword evidence="8 11" id="KW-0539">Nucleus</keyword>
<dbReference type="Proteomes" id="UP000887572">
    <property type="component" value="Unplaced"/>
</dbReference>
<evidence type="ECO:0000256" key="9">
    <source>
        <dbReference type="ARBA" id="ARBA00045951"/>
    </source>
</evidence>
<dbReference type="InterPro" id="IPR030382">
    <property type="entry name" value="MeTrfase_TRM5/TYW2"/>
</dbReference>
<evidence type="ECO:0000313" key="13">
    <source>
        <dbReference type="Proteomes" id="UP000887572"/>
    </source>
</evidence>
<keyword evidence="2 11" id="KW-0963">Cytoplasm</keyword>
<organism evidence="13 14">
    <name type="scientific">Globodera rostochiensis</name>
    <name type="common">Golden nematode worm</name>
    <name type="synonym">Heterodera rostochiensis</name>
    <dbReference type="NCBI Taxonomy" id="31243"/>
    <lineage>
        <taxon>Eukaryota</taxon>
        <taxon>Metazoa</taxon>
        <taxon>Ecdysozoa</taxon>
        <taxon>Nematoda</taxon>
        <taxon>Chromadorea</taxon>
        <taxon>Rhabditida</taxon>
        <taxon>Tylenchina</taxon>
        <taxon>Tylenchomorpha</taxon>
        <taxon>Tylenchoidea</taxon>
        <taxon>Heteroderidae</taxon>
        <taxon>Heteroderinae</taxon>
        <taxon>Globodera</taxon>
    </lineage>
</organism>
<keyword evidence="5 11" id="KW-0949">S-adenosyl-L-methionine</keyword>
<evidence type="ECO:0000256" key="4">
    <source>
        <dbReference type="ARBA" id="ARBA00022679"/>
    </source>
</evidence>
<dbReference type="GO" id="GO:0002939">
    <property type="term" value="P:tRNA N1-guanine methylation"/>
    <property type="evidence" value="ECO:0007669"/>
    <property type="project" value="TreeGrafter"/>
</dbReference>
<keyword evidence="7 11" id="KW-0496">Mitochondrion</keyword>
<dbReference type="Pfam" id="PF02475">
    <property type="entry name" value="TRM5-TYW2_MTfase"/>
    <property type="match status" value="1"/>
</dbReference>
<dbReference type="AlphaFoldDB" id="A0A914HWN1"/>
<dbReference type="GO" id="GO:0005759">
    <property type="term" value="C:mitochondrial matrix"/>
    <property type="evidence" value="ECO:0007669"/>
    <property type="project" value="UniProtKB-SubCell"/>
</dbReference>
<evidence type="ECO:0000256" key="11">
    <source>
        <dbReference type="HAMAP-Rule" id="MF_03152"/>
    </source>
</evidence>
<dbReference type="InterPro" id="IPR056744">
    <property type="entry name" value="TRM5/TYW2-like_N"/>
</dbReference>
<dbReference type="InterPro" id="IPR025792">
    <property type="entry name" value="tRNA_Gua_MeTrfase_euk"/>
</dbReference>
<keyword evidence="6 11" id="KW-0819">tRNA processing</keyword>
<dbReference type="GO" id="GO:0052906">
    <property type="term" value="F:tRNA (guanine(37)-N1)-methyltransferase activity"/>
    <property type="evidence" value="ECO:0007669"/>
    <property type="project" value="UniProtKB-UniRule"/>
</dbReference>
<dbReference type="Gene3D" id="3.30.300.110">
    <property type="entry name" value="Met-10+ protein-like domains"/>
    <property type="match status" value="1"/>
</dbReference>
<keyword evidence="13" id="KW-1185">Reference proteome</keyword>
<sequence length="424" mass="48759">MVTLDRSKFTKSVQIPFVSVPVKCIDKIRGLPAVRELSLERMPRLKALYASPNCERTERLLLFDPDKFADGFVAQIWQYALHCGHIIHLNLRERVLPFRFTIGNILLDKLPSARTVVNKVNSLTDEFRVMDVELVAGEAEFKTEVVEHGIRYRLDYSKVFWNSRLSRVHLQTVNKFDNHSVVFDAFAGVGPFILPAVKKRKVEMAFANDLNPESINFMRESIRLNGIPEGRIETYVMDGGEFIQSVIPAKVAEFCRKLQNEYSLNETSQCDIGSLALNFHAVMNLPGYSAQFLPKFRSFLSDYVEVRDVFENCHFWIHCHFFVKGVGDLEMDWYREDARRIVLESMEIANLDCLKELEFMRWVSSCKAMFCARILLPSNYAFGDDKMAGEKGKSAKRHPAVENCAASVEGVEQRTAKERRIEFE</sequence>
<dbReference type="InterPro" id="IPR056743">
    <property type="entry name" value="TRM5-TYW2-like_MTfase"/>
</dbReference>
<comment type="subcellular location">
    <subcellularLocation>
        <location evidence="11">Mitochondrion matrix</location>
    </subcellularLocation>
    <subcellularLocation>
        <location evidence="11">Nucleus</location>
    </subcellularLocation>
    <subcellularLocation>
        <location evidence="11">Cytoplasm</location>
    </subcellularLocation>
    <text evidence="11">Predominantly in the mitochondria and in the nucleus.</text>
</comment>
<dbReference type="HAMAP" id="MF_03152">
    <property type="entry name" value="TRM5"/>
    <property type="match status" value="1"/>
</dbReference>
<feature type="domain" description="SAM-dependent methyltransferase TRM5/TYW2-type" evidence="12">
    <location>
        <begin position="79"/>
        <end position="378"/>
    </location>
</feature>
<feature type="binding site" evidence="11">
    <location>
        <position position="284"/>
    </location>
    <ligand>
        <name>S-adenosyl-L-methionine</name>
        <dbReference type="ChEBI" id="CHEBI:59789"/>
    </ligand>
</feature>
<dbReference type="PANTHER" id="PTHR23245:SF36">
    <property type="entry name" value="TRNA (GUANINE(37)-N1)-METHYLTRANSFERASE"/>
    <property type="match status" value="1"/>
</dbReference>
<reference evidence="14" key="1">
    <citation type="submission" date="2022-11" db="UniProtKB">
        <authorList>
            <consortium name="WormBaseParasite"/>
        </authorList>
    </citation>
    <scope>IDENTIFICATION</scope>
</reference>
<comment type="similarity">
    <text evidence="1">Belongs to the class I-like SAM-binding methyltransferase superfamily. TRM5/TYW2 family.</text>
</comment>
<keyword evidence="3 11" id="KW-0489">Methyltransferase</keyword>
<evidence type="ECO:0000256" key="7">
    <source>
        <dbReference type="ARBA" id="ARBA00023128"/>
    </source>
</evidence>
<evidence type="ECO:0000313" key="14">
    <source>
        <dbReference type="WBParaSite" id="Gr19_v10_g5162.t1"/>
    </source>
</evidence>
<dbReference type="EC" id="2.1.1.228" evidence="11"/>
<comment type="similarity">
    <text evidence="11">Belongs to the TRM5 / TYW2 family.</text>
</comment>
<evidence type="ECO:0000259" key="12">
    <source>
        <dbReference type="PROSITE" id="PS51684"/>
    </source>
</evidence>
<dbReference type="WBParaSite" id="Gr19_v10_g5162.t1">
    <property type="protein sequence ID" value="Gr19_v10_g5162.t1"/>
    <property type="gene ID" value="Gr19_v10_g5162"/>
</dbReference>
<evidence type="ECO:0000256" key="3">
    <source>
        <dbReference type="ARBA" id="ARBA00022603"/>
    </source>
</evidence>
<evidence type="ECO:0000256" key="8">
    <source>
        <dbReference type="ARBA" id="ARBA00023242"/>
    </source>
</evidence>
<dbReference type="GO" id="GO:0005634">
    <property type="term" value="C:nucleus"/>
    <property type="evidence" value="ECO:0007669"/>
    <property type="project" value="UniProtKB-SubCell"/>
</dbReference>
<comment type="catalytic activity">
    <reaction evidence="10 11">
        <text>guanosine(37) in tRNA + S-adenosyl-L-methionine = N(1)-methylguanosine(37) in tRNA + S-adenosyl-L-homocysteine + H(+)</text>
        <dbReference type="Rhea" id="RHEA:36899"/>
        <dbReference type="Rhea" id="RHEA-COMP:10145"/>
        <dbReference type="Rhea" id="RHEA-COMP:10147"/>
        <dbReference type="ChEBI" id="CHEBI:15378"/>
        <dbReference type="ChEBI" id="CHEBI:57856"/>
        <dbReference type="ChEBI" id="CHEBI:59789"/>
        <dbReference type="ChEBI" id="CHEBI:73542"/>
        <dbReference type="ChEBI" id="CHEBI:74269"/>
        <dbReference type="EC" id="2.1.1.228"/>
    </reaction>
</comment>
<dbReference type="Pfam" id="PF25133">
    <property type="entry name" value="TYW2_N_2"/>
    <property type="match status" value="1"/>
</dbReference>
<feature type="binding site" evidence="11">
    <location>
        <position position="169"/>
    </location>
    <ligand>
        <name>S-adenosyl-L-methionine</name>
        <dbReference type="ChEBI" id="CHEBI:59789"/>
    </ligand>
</feature>
<comment type="function">
    <text evidence="9">Involved in mitochondrial tRNA methylation. Specifically methylates the N1 position of guanosine-37 in various tRNAs. Methylation is not dependent on the nature of the nucleoside 5' of the target nucleoside. This is the first step in the biosynthesis of wybutosine (yW), a modified base adjacent to the anticodon of tRNAs and required for accurate decoding.</text>
</comment>
<dbReference type="Gene3D" id="3.40.50.150">
    <property type="entry name" value="Vaccinia Virus protein VP39"/>
    <property type="match status" value="1"/>
</dbReference>
<comment type="function">
    <text evidence="11">Specifically methylates the N1 position of guanosine-37 in various cytoplasmic and mitochondrial tRNAs. Methylation is not dependent on the nature of the nucleoside 5' of the target nucleoside. This is the first step in the biosynthesis of wybutosine (yW), a modified base adjacent to the anticodon of tRNAs and required for accurate decoding.</text>
</comment>
<dbReference type="GO" id="GO:0070901">
    <property type="term" value="P:mitochondrial tRNA methylation"/>
    <property type="evidence" value="ECO:0007669"/>
    <property type="project" value="UniProtKB-ARBA"/>
</dbReference>
<name>A0A914HWN1_GLORO</name>
<evidence type="ECO:0000256" key="6">
    <source>
        <dbReference type="ARBA" id="ARBA00022694"/>
    </source>
</evidence>
<dbReference type="InterPro" id="IPR029063">
    <property type="entry name" value="SAM-dependent_MTases_sf"/>
</dbReference>
<protein>
    <recommendedName>
        <fullName evidence="11">tRNA (guanine(37)-N1)-methyltransferase</fullName>
        <ecNumber evidence="11">2.1.1.228</ecNumber>
    </recommendedName>
    <alternativeName>
        <fullName evidence="11">M1G-methyltransferase</fullName>
    </alternativeName>
    <alternativeName>
        <fullName evidence="11">tRNA [GM37] methyltransferase</fullName>
    </alternativeName>
    <alternativeName>
        <fullName evidence="11">tRNA methyltransferase 5 homolog</fullName>
    </alternativeName>
</protein>
<accession>A0A914HWN1</accession>
<evidence type="ECO:0000256" key="5">
    <source>
        <dbReference type="ARBA" id="ARBA00022691"/>
    </source>
</evidence>
<proteinExistence type="inferred from homology"/>
<evidence type="ECO:0000256" key="10">
    <source>
        <dbReference type="ARBA" id="ARBA00047783"/>
    </source>
</evidence>
<comment type="subunit">
    <text evidence="11">Monomer.</text>
</comment>
<keyword evidence="4 11" id="KW-0808">Transferase</keyword>
<dbReference type="FunFam" id="3.30.300.110:FF:000001">
    <property type="entry name" value="tRNA (guanine(37)-N1)-methyltransferase"/>
    <property type="match status" value="1"/>
</dbReference>
<dbReference type="PANTHER" id="PTHR23245">
    <property type="entry name" value="TRNA METHYLTRANSFERASE"/>
    <property type="match status" value="1"/>
</dbReference>
<feature type="binding site" evidence="11">
    <location>
        <begin position="238"/>
        <end position="239"/>
    </location>
    <ligand>
        <name>S-adenosyl-L-methionine</name>
        <dbReference type="ChEBI" id="CHEBI:59789"/>
    </ligand>
</feature>